<organism evidence="4">
    <name type="scientific">Melampsora larici-populina (strain 98AG31 / pathotype 3-4-7)</name>
    <name type="common">Poplar leaf rust fungus</name>
    <dbReference type="NCBI Taxonomy" id="747676"/>
    <lineage>
        <taxon>Eukaryota</taxon>
        <taxon>Fungi</taxon>
        <taxon>Dikarya</taxon>
        <taxon>Basidiomycota</taxon>
        <taxon>Pucciniomycotina</taxon>
        <taxon>Pucciniomycetes</taxon>
        <taxon>Pucciniales</taxon>
        <taxon>Melampsoraceae</taxon>
        <taxon>Melampsora</taxon>
    </lineage>
</organism>
<dbReference type="PANTHER" id="PTHR11178:SF1">
    <property type="entry name" value="NFU1 IRON-SULFUR CLUSTER SCAFFOLD HOMOLOG, MITOCHONDRIAL"/>
    <property type="match status" value="1"/>
</dbReference>
<dbReference type="OrthoDB" id="565552at2759"/>
<reference evidence="4" key="1">
    <citation type="journal article" date="2011" name="Proc. Natl. Acad. Sci. U.S.A.">
        <title>Obligate biotrophy features unraveled by the genomic analysis of rust fungi.</title>
        <authorList>
            <person name="Duplessis S."/>
            <person name="Cuomo C.A."/>
            <person name="Lin Y.-C."/>
            <person name="Aerts A."/>
            <person name="Tisserant E."/>
            <person name="Veneault-Fourrey C."/>
            <person name="Joly D.L."/>
            <person name="Hacquard S."/>
            <person name="Amselem J."/>
            <person name="Cantarel B.L."/>
            <person name="Chiu R."/>
            <person name="Coutinho P.M."/>
            <person name="Feau N."/>
            <person name="Field M."/>
            <person name="Frey P."/>
            <person name="Gelhaye E."/>
            <person name="Goldberg J."/>
            <person name="Grabherr M.G."/>
            <person name="Kodira C.D."/>
            <person name="Kohler A."/>
            <person name="Kuees U."/>
            <person name="Lindquist E.A."/>
            <person name="Lucas S.M."/>
            <person name="Mago R."/>
            <person name="Mauceli E."/>
            <person name="Morin E."/>
            <person name="Murat C."/>
            <person name="Pangilinan J.L."/>
            <person name="Park R."/>
            <person name="Pearson M."/>
            <person name="Quesneville H."/>
            <person name="Rouhier N."/>
            <person name="Sakthikumar S."/>
            <person name="Salamov A.A."/>
            <person name="Schmutz J."/>
            <person name="Selles B."/>
            <person name="Shapiro H."/>
            <person name="Tanguay P."/>
            <person name="Tuskan G.A."/>
            <person name="Henrissat B."/>
            <person name="Van de Peer Y."/>
            <person name="Rouze P."/>
            <person name="Ellis J.G."/>
            <person name="Dodds P.N."/>
            <person name="Schein J.E."/>
            <person name="Zhong S."/>
            <person name="Hamelin R.C."/>
            <person name="Grigoriev I.V."/>
            <person name="Szabo L.J."/>
            <person name="Martin F."/>
        </authorList>
    </citation>
    <scope>NUCLEOTIDE SEQUENCE [LARGE SCALE GENOMIC DNA]</scope>
    <source>
        <strain evidence="4">98AG31 / pathotype 3-4-7</strain>
    </source>
</reference>
<dbReference type="STRING" id="747676.F4R7A4"/>
<dbReference type="InterPro" id="IPR036498">
    <property type="entry name" value="Nfu/NifU_N_sf"/>
</dbReference>
<evidence type="ECO:0000313" key="4">
    <source>
        <dbReference type="Proteomes" id="UP000001072"/>
    </source>
</evidence>
<dbReference type="VEuPathDB" id="FungiDB:MELLADRAFT_41822"/>
<dbReference type="SUPFAM" id="SSF117916">
    <property type="entry name" value="Fe-S cluster assembly (FSCA) domain-like"/>
    <property type="match status" value="1"/>
</dbReference>
<evidence type="ECO:0000313" key="3">
    <source>
        <dbReference type="EMBL" id="EGG11278.1"/>
    </source>
</evidence>
<dbReference type="FunFam" id="3.30.1370.70:FF:000001">
    <property type="entry name" value="NifU-like protein 4, mitochondrial"/>
    <property type="match status" value="1"/>
</dbReference>
<dbReference type="eggNOG" id="KOG2358">
    <property type="taxonomic scope" value="Eukaryota"/>
</dbReference>
<gene>
    <name evidence="3" type="ORF">MELLADRAFT_41822</name>
</gene>
<evidence type="ECO:0000256" key="1">
    <source>
        <dbReference type="ARBA" id="ARBA00006420"/>
    </source>
</evidence>
<keyword evidence="4" id="KW-1185">Reference proteome</keyword>
<dbReference type="SUPFAM" id="SSF110836">
    <property type="entry name" value="Hypothetical protein SAV1430"/>
    <property type="match status" value="1"/>
</dbReference>
<proteinExistence type="inferred from homology"/>
<dbReference type="InterPro" id="IPR001075">
    <property type="entry name" value="NIF_FeS_clus_asmbl_NifU_C"/>
</dbReference>
<dbReference type="Proteomes" id="UP000001072">
    <property type="component" value="Unassembled WGS sequence"/>
</dbReference>
<dbReference type="EMBL" id="GL883092">
    <property type="protein sequence ID" value="EGG11278.1"/>
    <property type="molecule type" value="Genomic_DNA"/>
</dbReference>
<sequence>MLKNLVNQRQSIKKIKINQSRQTTINLINHHSTSFSTSSTSFQPTTLIFTQSKLRSLSPRLVNPLSSLFNSRSIFIQTETTPNPDALKFIPGVPVMGKSNGTLEFLSNSNPNSSPLAKSLFKIPGIKSLFFGPDFISINKDEETNWSIIKPEIYSLMMEFFSSGQPILTDESEGNQGPEDTRVLESDSEVIAMIKELLDTRVRPSIQEDGGDLEYKGFDEETGVVTLMLKGSCRGCDSSTVTLKSGIERMLMHYIPEVQAVEQVLSEEEKVANDEFSKFEERLRSGGKTVSI</sequence>
<dbReference type="GO" id="GO:0051536">
    <property type="term" value="F:iron-sulfur cluster binding"/>
    <property type="evidence" value="ECO:0007669"/>
    <property type="project" value="InterPro"/>
</dbReference>
<dbReference type="GO" id="GO:0005739">
    <property type="term" value="C:mitochondrion"/>
    <property type="evidence" value="ECO:0007669"/>
    <property type="project" value="TreeGrafter"/>
</dbReference>
<comment type="similarity">
    <text evidence="1">Belongs to the NifU family.</text>
</comment>
<name>F4R7A4_MELLP</name>
<dbReference type="PANTHER" id="PTHR11178">
    <property type="entry name" value="IRON-SULFUR CLUSTER SCAFFOLD PROTEIN NFU-RELATED"/>
    <property type="match status" value="1"/>
</dbReference>
<dbReference type="InterPro" id="IPR034904">
    <property type="entry name" value="FSCA_dom_sf"/>
</dbReference>
<dbReference type="Gene3D" id="3.30.300.130">
    <property type="entry name" value="Fe-S cluster assembly (FSCA)"/>
    <property type="match status" value="1"/>
</dbReference>
<dbReference type="Pfam" id="PF08712">
    <property type="entry name" value="Nfu_N"/>
    <property type="match status" value="1"/>
</dbReference>
<protein>
    <recommendedName>
        <fullName evidence="2">Scaffold protein Nfu/NifU N-terminal domain-containing protein</fullName>
    </recommendedName>
</protein>
<dbReference type="Pfam" id="PF01106">
    <property type="entry name" value="NifU"/>
    <property type="match status" value="1"/>
</dbReference>
<accession>F4R7A4</accession>
<dbReference type="Gene3D" id="3.30.1370.70">
    <property type="entry name" value="Scaffold protein Nfu/NifU, N-terminal domain"/>
    <property type="match status" value="1"/>
</dbReference>
<dbReference type="GO" id="GO:0016226">
    <property type="term" value="P:iron-sulfur cluster assembly"/>
    <property type="evidence" value="ECO:0007669"/>
    <property type="project" value="InterPro"/>
</dbReference>
<dbReference type="FunCoup" id="F4R7A4">
    <property type="interactions" value="195"/>
</dbReference>
<dbReference type="InParanoid" id="F4R7A4"/>
<dbReference type="FunFam" id="3.30.300.130:FF:000001">
    <property type="entry name" value="NFU1 iron-sulfur cluster scaffold"/>
    <property type="match status" value="1"/>
</dbReference>
<dbReference type="RefSeq" id="XP_007404913.1">
    <property type="nucleotide sequence ID" value="XM_007404851.1"/>
</dbReference>
<evidence type="ECO:0000259" key="2">
    <source>
        <dbReference type="SMART" id="SM00932"/>
    </source>
</evidence>
<feature type="domain" description="Scaffold protein Nfu/NifU N-terminal" evidence="2">
    <location>
        <begin position="76"/>
        <end position="164"/>
    </location>
</feature>
<dbReference type="HOGENOM" id="CLU_060555_0_0_1"/>
<dbReference type="GeneID" id="18928013"/>
<dbReference type="InterPro" id="IPR014824">
    <property type="entry name" value="Nfu/NifU_N"/>
</dbReference>
<dbReference type="GO" id="GO:0005506">
    <property type="term" value="F:iron ion binding"/>
    <property type="evidence" value="ECO:0007669"/>
    <property type="project" value="InterPro"/>
</dbReference>
<dbReference type="KEGG" id="mlr:MELLADRAFT_41822"/>
<dbReference type="SMART" id="SM00932">
    <property type="entry name" value="Nfu_N"/>
    <property type="match status" value="1"/>
</dbReference>
<dbReference type="AlphaFoldDB" id="F4R7A4"/>